<accession>A0A175VFS9</accession>
<dbReference type="SUPFAM" id="SSF52540">
    <property type="entry name" value="P-loop containing nucleoside triphosphate hydrolases"/>
    <property type="match status" value="1"/>
</dbReference>
<dbReference type="AlphaFoldDB" id="A0A175VFS9"/>
<evidence type="ECO:0000313" key="1">
    <source>
        <dbReference type="EMBL" id="KXU78852.1"/>
    </source>
</evidence>
<dbReference type="Proteomes" id="UP000078435">
    <property type="component" value="Unassembled WGS sequence"/>
</dbReference>
<dbReference type="Gene3D" id="3.40.50.300">
    <property type="entry name" value="P-loop containing nucleotide triphosphate hydrolases"/>
    <property type="match status" value="1"/>
</dbReference>
<reference evidence="1 2" key="1">
    <citation type="submission" date="2016-02" db="EMBL/GenBank/DDBJ databases">
        <title>Draft genome sequence of Aeromonas trota strain 1999lcr isolated from cerebrospinal fluid (CSF).</title>
        <authorList>
            <person name="Dallagassa C.B."/>
            <person name="Prediger K.C."/>
            <person name="Weiss V.A."/>
            <person name="Assis F.E."/>
            <person name="Baura V."/>
            <person name="Cruz L.M."/>
            <person name="Souza E.M."/>
            <person name="Pedrosa F.O."/>
            <person name="Fadel-Picheth C.M."/>
        </authorList>
    </citation>
    <scope>NUCLEOTIDE SEQUENCE [LARGE SCALE GENOMIC DNA]</scope>
    <source>
        <strain evidence="1 2">1999lcr</strain>
    </source>
</reference>
<dbReference type="EMBL" id="JMGO02000016">
    <property type="protein sequence ID" value="KXU78852.1"/>
    <property type="molecule type" value="Genomic_DNA"/>
</dbReference>
<gene>
    <name evidence="1" type="ORF">LCR_02860</name>
</gene>
<proteinExistence type="predicted"/>
<organism evidence="1 2">
    <name type="scientific">Aeromonas enteropelogenes</name>
    <name type="common">Aeromonas trota</name>
    <dbReference type="NCBI Taxonomy" id="29489"/>
    <lineage>
        <taxon>Bacteria</taxon>
        <taxon>Pseudomonadati</taxon>
        <taxon>Pseudomonadota</taxon>
        <taxon>Gammaproteobacteria</taxon>
        <taxon>Aeromonadales</taxon>
        <taxon>Aeromonadaceae</taxon>
        <taxon>Aeromonas</taxon>
    </lineage>
</organism>
<dbReference type="RefSeq" id="WP_026456127.1">
    <property type="nucleotide sequence ID" value="NZ_CDCG01000043.1"/>
</dbReference>
<protein>
    <submittedName>
        <fullName evidence="1">Cell division inhibitor</fullName>
    </submittedName>
</protein>
<dbReference type="GO" id="GO:0051301">
    <property type="term" value="P:cell division"/>
    <property type="evidence" value="ECO:0007669"/>
    <property type="project" value="UniProtKB-KW"/>
</dbReference>
<dbReference type="GeneID" id="92811588"/>
<keyword evidence="1" id="KW-0131">Cell cycle</keyword>
<dbReference type="InterPro" id="IPR027417">
    <property type="entry name" value="P-loop_NTPase"/>
</dbReference>
<sequence length="161" mass="18006">MNQPQHSPLYGMTRTMSNPWPTRTACKAGPTHARASFLSDEPLHKELGTQSIPTKGWILLIAPPGRPASLHLQEQGLDPARVLIVHSTKIKNWQQTLERSLGSGHCAAVFTWLPETIELDHAKLQRLEQQSGVFIRYLGDVTPRAAKPQVAYAEQDIYLNH</sequence>
<evidence type="ECO:0000313" key="2">
    <source>
        <dbReference type="Proteomes" id="UP000078435"/>
    </source>
</evidence>
<dbReference type="OrthoDB" id="5767645at2"/>
<name>A0A175VFS9_AEREN</name>
<keyword evidence="1" id="KW-0132">Cell division</keyword>
<comment type="caution">
    <text evidence="1">The sequence shown here is derived from an EMBL/GenBank/DDBJ whole genome shotgun (WGS) entry which is preliminary data.</text>
</comment>